<name>A0A0U3GN22_9CREN</name>
<dbReference type="EMBL" id="CP013695">
    <property type="protein sequence ID" value="ALU32456.1"/>
    <property type="molecule type" value="Genomic_DNA"/>
</dbReference>
<dbReference type="PaxDb" id="1435377-SUSAZ_10165"/>
<dbReference type="GeneID" id="14552727"/>
<dbReference type="RefSeq" id="WP_011279000.1">
    <property type="nucleotide sequence ID" value="NZ_BHWZ01000006.1"/>
</dbReference>
<gene>
    <name evidence="1" type="ORF">ATY89_07040</name>
    <name evidence="2" type="ORF">ATZ20_10060</name>
</gene>
<reference evidence="3 4" key="1">
    <citation type="submission" date="2015-12" db="EMBL/GenBank/DDBJ databases">
        <title>A stable core within a dynamic pangenome in Sulfolobus acidocaldarius.</title>
        <authorList>
            <person name="Anderson R."/>
            <person name="Kouris A."/>
            <person name="Seward C."/>
            <person name="Campbell K."/>
            <person name="Whitaker R."/>
        </authorList>
    </citation>
    <scope>NUCLEOTIDE SEQUENCE [LARGE SCALE GENOMIC DNA]</scope>
    <source>
        <strain evidence="1 4">GG12-C01-09</strain>
        <strain evidence="2 3">NG05B_CO5_07</strain>
    </source>
</reference>
<dbReference type="InterPro" id="IPR012348">
    <property type="entry name" value="RNR-like"/>
</dbReference>
<dbReference type="Proteomes" id="UP000065473">
    <property type="component" value="Chromosome"/>
</dbReference>
<dbReference type="GO" id="GO:0009263">
    <property type="term" value="P:deoxyribonucleotide biosynthetic process"/>
    <property type="evidence" value="ECO:0007669"/>
    <property type="project" value="InterPro"/>
</dbReference>
<dbReference type="Gene3D" id="1.10.620.20">
    <property type="entry name" value="Ribonucleotide Reductase, subunit A"/>
    <property type="match status" value="1"/>
</dbReference>
<sequence length="330" mass="38796">MINSEYGNTTKEGKILHNKFKSTVEGLDWNTFPMRLFEIGEKFRWTAYELDFSKDREDWKKLKPSDRTQNKIISSYFLAGEECVARDILPLANAMEELGLIEEALYLTQFARDEANHTVAFRKWFESVGETEGIYDFTYKNEPYRRLFYEIIPTDMRRLYNDPSPENIVRAVVSYNFVAEGILAETGYYGYVKGYEKILPALPGLYKMVKLITRDEARHISFGAYVAALMISMHGDSVLNEFNRYFGQLTQEIGFPLIEANRKIQLSYDWKEEDKGPLYKYFVESEEGFQDVMSFATRMFQQRYAVIERAVKMRPEQVRRLHLRDIGIEE</sequence>
<dbReference type="InterPro" id="IPR000358">
    <property type="entry name" value="RNR_small_fam"/>
</dbReference>
<dbReference type="Pfam" id="PF00268">
    <property type="entry name" value="Ribonuc_red_sm"/>
    <property type="match status" value="1"/>
</dbReference>
<evidence type="ECO:0000313" key="3">
    <source>
        <dbReference type="Proteomes" id="UP000060043"/>
    </source>
</evidence>
<evidence type="ECO:0000313" key="2">
    <source>
        <dbReference type="EMBL" id="ALU32456.1"/>
    </source>
</evidence>
<dbReference type="EMBL" id="CP013694">
    <property type="protein sequence ID" value="ALU29720.1"/>
    <property type="molecule type" value="Genomic_DNA"/>
</dbReference>
<dbReference type="AlphaFoldDB" id="A0A0U3GN22"/>
<evidence type="ECO:0000313" key="1">
    <source>
        <dbReference type="EMBL" id="ALU29720.1"/>
    </source>
</evidence>
<organism evidence="1 4">
    <name type="scientific">Sulfolobus acidocaldarius</name>
    <dbReference type="NCBI Taxonomy" id="2285"/>
    <lineage>
        <taxon>Archaea</taxon>
        <taxon>Thermoproteota</taxon>
        <taxon>Thermoprotei</taxon>
        <taxon>Sulfolobales</taxon>
        <taxon>Sulfolobaceae</taxon>
        <taxon>Sulfolobus</taxon>
    </lineage>
</organism>
<evidence type="ECO:0000313" key="4">
    <source>
        <dbReference type="Proteomes" id="UP000065473"/>
    </source>
</evidence>
<dbReference type="OrthoDB" id="156360at2157"/>
<accession>A0A0U3GN22</accession>
<dbReference type="InterPro" id="IPR009078">
    <property type="entry name" value="Ferritin-like_SF"/>
</dbReference>
<dbReference type="NCBIfam" id="NF006200">
    <property type="entry name" value="PRK08326.1-3"/>
    <property type="match status" value="1"/>
</dbReference>
<dbReference type="SUPFAM" id="SSF47240">
    <property type="entry name" value="Ferritin-like"/>
    <property type="match status" value="1"/>
</dbReference>
<dbReference type="Proteomes" id="UP000060043">
    <property type="component" value="Chromosome"/>
</dbReference>
<protein>
    <submittedName>
        <fullName evidence="1">Ribonucleotide-diphosphate reductase subunit beta</fullName>
    </submittedName>
</protein>
<dbReference type="STRING" id="1435377.SUSAZ_10165"/>
<proteinExistence type="predicted"/>
<dbReference type="GO" id="GO:0016491">
    <property type="term" value="F:oxidoreductase activity"/>
    <property type="evidence" value="ECO:0007669"/>
    <property type="project" value="InterPro"/>
</dbReference>